<gene>
    <name evidence="2" type="ORF">BIV23_31370</name>
</gene>
<feature type="chain" id="PRO_5010240683" description="Peptidase inhibitor family I36 protein" evidence="1">
    <location>
        <begin position="33"/>
        <end position="138"/>
    </location>
</feature>
<dbReference type="Pfam" id="PF03995">
    <property type="entry name" value="Inhibitor_I36"/>
    <property type="match status" value="1"/>
</dbReference>
<evidence type="ECO:0000313" key="2">
    <source>
        <dbReference type="EMBL" id="OIJ97363.1"/>
    </source>
</evidence>
<organism evidence="2 3">
    <name type="scientific">Streptomyces monashensis</name>
    <dbReference type="NCBI Taxonomy" id="1678012"/>
    <lineage>
        <taxon>Bacteria</taxon>
        <taxon>Bacillati</taxon>
        <taxon>Actinomycetota</taxon>
        <taxon>Actinomycetes</taxon>
        <taxon>Kitasatosporales</taxon>
        <taxon>Streptomycetaceae</taxon>
        <taxon>Streptomyces</taxon>
    </lineage>
</organism>
<sequence>MRIGFGRRTGKPAIVGTLTVAALSLATGGAFAATPPTGAEACPSGNVCLYFNSPNGWGAWEDWSPGQSLSLSDFTFAHWGNNGSGYGQTVYDNAASVVNNTGHTVVVESDLGHDDYYVAGYAGSLYSFTYNHDALLYC</sequence>
<protein>
    <recommendedName>
        <fullName evidence="4">Peptidase inhibitor family I36 protein</fullName>
    </recommendedName>
</protein>
<accession>A0A1S2PUC3</accession>
<keyword evidence="1" id="KW-0732">Signal</keyword>
<dbReference type="RefSeq" id="WP_071384362.1">
    <property type="nucleotide sequence ID" value="NZ_MLYO01000058.1"/>
</dbReference>
<dbReference type="AlphaFoldDB" id="A0A1S2PUC3"/>
<reference evidence="2 3" key="1">
    <citation type="submission" date="2016-10" db="EMBL/GenBank/DDBJ databases">
        <title>Genome sequence of Streptomyces sp. MUSC 1.</title>
        <authorList>
            <person name="Lee L.-H."/>
            <person name="Ser H.-L."/>
            <person name="Law J.W.-F."/>
        </authorList>
    </citation>
    <scope>NUCLEOTIDE SEQUENCE [LARGE SCALE GENOMIC DNA]</scope>
    <source>
        <strain evidence="2 3">MUSC 1</strain>
    </source>
</reference>
<dbReference type="Proteomes" id="UP000179642">
    <property type="component" value="Unassembled WGS sequence"/>
</dbReference>
<comment type="caution">
    <text evidence="2">The sequence shown here is derived from an EMBL/GenBank/DDBJ whole genome shotgun (WGS) entry which is preliminary data.</text>
</comment>
<evidence type="ECO:0000313" key="3">
    <source>
        <dbReference type="Proteomes" id="UP000179642"/>
    </source>
</evidence>
<proteinExistence type="predicted"/>
<feature type="signal peptide" evidence="1">
    <location>
        <begin position="1"/>
        <end position="32"/>
    </location>
</feature>
<evidence type="ECO:0008006" key="4">
    <source>
        <dbReference type="Google" id="ProtNLM"/>
    </source>
</evidence>
<evidence type="ECO:0000256" key="1">
    <source>
        <dbReference type="SAM" id="SignalP"/>
    </source>
</evidence>
<dbReference type="EMBL" id="MLYO01000058">
    <property type="protein sequence ID" value="OIJ97363.1"/>
    <property type="molecule type" value="Genomic_DNA"/>
</dbReference>
<keyword evidence="3" id="KW-1185">Reference proteome</keyword>
<name>A0A1S2PUC3_9ACTN</name>